<accession>A0A128F7B9</accession>
<dbReference type="InterPro" id="IPR011990">
    <property type="entry name" value="TPR-like_helical_dom_sf"/>
</dbReference>
<name>A0A128F7B9_9GAMM</name>
<gene>
    <name evidence="1" type="ORF">GCE9029_03374</name>
</gene>
<dbReference type="Gene3D" id="1.25.40.10">
    <property type="entry name" value="Tetratricopeptide repeat domain"/>
    <property type="match status" value="1"/>
</dbReference>
<dbReference type="AlphaFoldDB" id="A0A128F7B9"/>
<dbReference type="RefSeq" id="WP_062664929.1">
    <property type="nucleotide sequence ID" value="NZ_FIZX01000002.1"/>
</dbReference>
<dbReference type="STRING" id="1796497.GCE9029_03374"/>
<reference evidence="2" key="1">
    <citation type="submission" date="2016-02" db="EMBL/GenBank/DDBJ databases">
        <authorList>
            <person name="Rodrigo-Torres Lidia"/>
            <person name="Arahal R.David."/>
        </authorList>
    </citation>
    <scope>NUCLEOTIDE SEQUENCE [LARGE SCALE GENOMIC DNA]</scope>
    <source>
        <strain evidence="2">CECT 9029</strain>
    </source>
</reference>
<dbReference type="OrthoDB" id="9814800at2"/>
<evidence type="ECO:0000313" key="2">
    <source>
        <dbReference type="Proteomes" id="UP000071641"/>
    </source>
</evidence>
<proteinExistence type="predicted"/>
<dbReference type="Proteomes" id="UP000071641">
    <property type="component" value="Unassembled WGS sequence"/>
</dbReference>
<dbReference type="EMBL" id="FIZX01000002">
    <property type="protein sequence ID" value="CZF82679.1"/>
    <property type="molecule type" value="Genomic_DNA"/>
</dbReference>
<keyword evidence="2" id="KW-1185">Reference proteome</keyword>
<protein>
    <submittedName>
        <fullName evidence="1">Tetratricopeptide repeat protein</fullName>
    </submittedName>
</protein>
<organism evidence="1 2">
    <name type="scientific">Grimontia celer</name>
    <dbReference type="NCBI Taxonomy" id="1796497"/>
    <lineage>
        <taxon>Bacteria</taxon>
        <taxon>Pseudomonadati</taxon>
        <taxon>Pseudomonadota</taxon>
        <taxon>Gammaproteobacteria</taxon>
        <taxon>Vibrionales</taxon>
        <taxon>Vibrionaceae</taxon>
        <taxon>Grimontia</taxon>
    </lineage>
</organism>
<sequence>MQYLELFSTEELLALAALDLEKEQLDRGLAKLKYLTKQSVVSDELDSMLGSVYAKLRLFNLAADHYALLLERTPSRLHERFQLGMVYREMNELEKAAECWDVVLKEDGTYPPVLFHKALLHLTIEDVSESKTLLNKLVATADSDNYYVERARNVLEDINLSESEPKPSTTAEQVH</sequence>
<evidence type="ECO:0000313" key="1">
    <source>
        <dbReference type="EMBL" id="CZF82679.1"/>
    </source>
</evidence>
<dbReference type="SUPFAM" id="SSF48452">
    <property type="entry name" value="TPR-like"/>
    <property type="match status" value="1"/>
</dbReference>